<keyword evidence="1" id="KW-0614">Plasmid</keyword>
<protein>
    <submittedName>
        <fullName evidence="1">Uncharacterized protein</fullName>
    </submittedName>
</protein>
<name>A0A8B0SPD3_KLEPN</name>
<evidence type="ECO:0000313" key="1">
    <source>
        <dbReference type="EMBL" id="QTX14113.1"/>
    </source>
</evidence>
<organism evidence="1">
    <name type="scientific">Klebsiella pneumoniae</name>
    <dbReference type="NCBI Taxonomy" id="573"/>
    <lineage>
        <taxon>Bacteria</taxon>
        <taxon>Pseudomonadati</taxon>
        <taxon>Pseudomonadota</taxon>
        <taxon>Gammaproteobacteria</taxon>
        <taxon>Enterobacterales</taxon>
        <taxon>Enterobacteriaceae</taxon>
        <taxon>Klebsiella/Raoultella group</taxon>
        <taxon>Klebsiella</taxon>
        <taxon>Klebsiella pneumoniae complex</taxon>
    </lineage>
</organism>
<reference evidence="1" key="1">
    <citation type="submission" date="2020-01" db="EMBL/GenBank/DDBJ databases">
        <authorList>
            <person name="Qin S."/>
        </authorList>
    </citation>
    <scope>NUCLEOTIDE SEQUENCE</scope>
    <source>
        <strain evidence="1">CVir17-16-YZ6g</strain>
        <plasmid evidence="1">p17-15-vir-like</plasmid>
    </source>
</reference>
<accession>A0A8B0SPD3</accession>
<proteinExistence type="predicted"/>
<sequence length="63" mass="7421">MSRVTNRRLPVWIFEIPYWPVLPKFESDIGTIQVTIAGMIRYTETMSNKDCKNPSRLNDKKSF</sequence>
<dbReference type="AlphaFoldDB" id="A0A8B0SPD3"/>
<dbReference type="EMBL" id="MN956836">
    <property type="protein sequence ID" value="QTX14113.1"/>
    <property type="molecule type" value="Genomic_DNA"/>
</dbReference>
<geneLocation type="plasmid" evidence="1">
    <name>p17-15-vir-like</name>
</geneLocation>